<evidence type="ECO:0000313" key="2">
    <source>
        <dbReference type="Proteomes" id="UP000320672"/>
    </source>
</evidence>
<keyword evidence="2" id="KW-1185">Reference proteome</keyword>
<reference evidence="1 2" key="1">
    <citation type="submission" date="2019-02" db="EMBL/GenBank/DDBJ databases">
        <title>Deep-cultivation of Planctomycetes and their phenomic and genomic characterization uncovers novel biology.</title>
        <authorList>
            <person name="Wiegand S."/>
            <person name="Jogler M."/>
            <person name="Boedeker C."/>
            <person name="Pinto D."/>
            <person name="Vollmers J."/>
            <person name="Rivas-Marin E."/>
            <person name="Kohn T."/>
            <person name="Peeters S.H."/>
            <person name="Heuer A."/>
            <person name="Rast P."/>
            <person name="Oberbeckmann S."/>
            <person name="Bunk B."/>
            <person name="Jeske O."/>
            <person name="Meyerdierks A."/>
            <person name="Storesund J.E."/>
            <person name="Kallscheuer N."/>
            <person name="Luecker S."/>
            <person name="Lage O.M."/>
            <person name="Pohl T."/>
            <person name="Merkel B.J."/>
            <person name="Hornburger P."/>
            <person name="Mueller R.-W."/>
            <person name="Bruemmer F."/>
            <person name="Labrenz M."/>
            <person name="Spormann A.M."/>
            <person name="Op den Camp H."/>
            <person name="Overmann J."/>
            <person name="Amann R."/>
            <person name="Jetten M.S.M."/>
            <person name="Mascher T."/>
            <person name="Medema M.H."/>
            <person name="Devos D.P."/>
            <person name="Kaster A.-K."/>
            <person name="Ovreas L."/>
            <person name="Rohde M."/>
            <person name="Galperin M.Y."/>
            <person name="Jogler C."/>
        </authorList>
    </citation>
    <scope>NUCLEOTIDE SEQUENCE [LARGE SCALE GENOMIC DNA]</scope>
    <source>
        <strain evidence="1 2">FF011L</strain>
    </source>
</reference>
<name>A0A517ME63_9BACT</name>
<evidence type="ECO:0000313" key="1">
    <source>
        <dbReference type="EMBL" id="QDS93173.1"/>
    </source>
</evidence>
<dbReference type="Proteomes" id="UP000320672">
    <property type="component" value="Chromosome"/>
</dbReference>
<protein>
    <submittedName>
        <fullName evidence="1">Uncharacterized protein</fullName>
    </submittedName>
</protein>
<organism evidence="1 2">
    <name type="scientific">Roseimaritima multifibrata</name>
    <dbReference type="NCBI Taxonomy" id="1930274"/>
    <lineage>
        <taxon>Bacteria</taxon>
        <taxon>Pseudomonadati</taxon>
        <taxon>Planctomycetota</taxon>
        <taxon>Planctomycetia</taxon>
        <taxon>Pirellulales</taxon>
        <taxon>Pirellulaceae</taxon>
        <taxon>Roseimaritima</taxon>
    </lineage>
</organism>
<proteinExistence type="predicted"/>
<accession>A0A517ME63</accession>
<gene>
    <name evidence="1" type="ORF">FF011L_19320</name>
</gene>
<dbReference type="EMBL" id="CP036262">
    <property type="protein sequence ID" value="QDS93173.1"/>
    <property type="molecule type" value="Genomic_DNA"/>
</dbReference>
<dbReference type="AlphaFoldDB" id="A0A517ME63"/>
<dbReference type="OrthoDB" id="232833at2"/>
<dbReference type="RefSeq" id="WP_145351349.1">
    <property type="nucleotide sequence ID" value="NZ_CP036262.1"/>
</dbReference>
<sequence length="521" mass="57081">MCKQELTVPAFLIFWGLALLLGFSAVPTSTFAANGFTLQAIDEKSGSPVPTRVVFQHADGRQRIVRRTLPAGIGFVINGEQMLSLSLGDYQFQMIRGPEYRILTGTFTIDRDASDSHSVALPRMVDMAAEGWWSGDPAVTPSLRTLPLLMQSEDLHFAGYVGTGEQVFVPLDQPLPENGDASLWGPAEIRTDMCANGNGLLLVGIPEAFPIDSSAPPPTVSSSTIRAAAQYDVEGVIVENPFAWDLPIWLASGRVDAIFLQGDWLRLDRSVKRVINGRPPNDPGFSGTLGVGKWAEHIYWQLLNCGMRIAPLGGSGSQLTKHPVGYSRTYVHSPASLDTSPEGTPITSEDWWAGALAGRSTVTNGPLLRPRFGGELPGHVFKARTGEALEFQMELNLATRDPVDYLEVIHNGTIVYNARLDEFAKAGGMIPKLRIEESGWVLVRVVTAHTDHWRAAVSAPWYIEFDGKPRIDRAAVQFFQDWLSEREAILGKLPANERAAHAPYIRAAREYWQSLADQAAP</sequence>
<dbReference type="KEGG" id="rml:FF011L_19320"/>